<dbReference type="InterPro" id="IPR001182">
    <property type="entry name" value="FtsW/RodA"/>
</dbReference>
<feature type="transmembrane region" description="Helical" evidence="23">
    <location>
        <begin position="240"/>
        <end position="261"/>
    </location>
</feature>
<evidence type="ECO:0000256" key="9">
    <source>
        <dbReference type="ARBA" id="ARBA00022984"/>
    </source>
</evidence>
<evidence type="ECO:0000256" key="10">
    <source>
        <dbReference type="ARBA" id="ARBA00022989"/>
    </source>
</evidence>
<keyword evidence="9" id="KW-0573">Peptidoglycan synthesis</keyword>
<dbReference type="GO" id="GO:0032153">
    <property type="term" value="C:cell division site"/>
    <property type="evidence" value="ECO:0007669"/>
    <property type="project" value="TreeGrafter"/>
</dbReference>
<evidence type="ECO:0000256" key="1">
    <source>
        <dbReference type="ARBA" id="ARBA00004651"/>
    </source>
</evidence>
<dbReference type="GO" id="GO:0051301">
    <property type="term" value="P:cell division"/>
    <property type="evidence" value="ECO:0007669"/>
    <property type="project" value="UniProtKB-KW"/>
</dbReference>
<dbReference type="GO" id="GO:0005886">
    <property type="term" value="C:plasma membrane"/>
    <property type="evidence" value="ECO:0007669"/>
    <property type="project" value="UniProtKB-SubCell"/>
</dbReference>
<evidence type="ECO:0000256" key="21">
    <source>
        <dbReference type="ARBA" id="ARBA00049966"/>
    </source>
</evidence>
<dbReference type="GO" id="GO:0015648">
    <property type="term" value="F:lipid-linked peptidoglycan transporter activity"/>
    <property type="evidence" value="ECO:0007669"/>
    <property type="project" value="TreeGrafter"/>
</dbReference>
<evidence type="ECO:0000313" key="28">
    <source>
        <dbReference type="Proteomes" id="UP000595198"/>
    </source>
</evidence>
<proteinExistence type="inferred from homology"/>
<evidence type="ECO:0000256" key="15">
    <source>
        <dbReference type="ARBA" id="ARBA00033270"/>
    </source>
</evidence>
<comment type="catalytic activity">
    <reaction evidence="20">
        <text>[GlcNAc-(1-&gt;4)-Mur2Ac(oyl-L-Ala-gamma-D-Glu-L-Lys-D-Ala-D-Ala)](n)-di-trans,octa-cis-undecaprenyl diphosphate + beta-D-GlcNAc-(1-&gt;4)-Mur2Ac(oyl-L-Ala-gamma-D-Glu-L-Lys-D-Ala-D-Ala)-di-trans,octa-cis-undecaprenyl diphosphate = [GlcNAc-(1-&gt;4)-Mur2Ac(oyl-L-Ala-gamma-D-Glu-L-Lys-D-Ala-D-Ala)](n+1)-di-trans,octa-cis-undecaprenyl diphosphate + di-trans,octa-cis-undecaprenyl diphosphate + H(+)</text>
        <dbReference type="Rhea" id="RHEA:23708"/>
        <dbReference type="Rhea" id="RHEA-COMP:9602"/>
        <dbReference type="Rhea" id="RHEA-COMP:9603"/>
        <dbReference type="ChEBI" id="CHEBI:15378"/>
        <dbReference type="ChEBI" id="CHEBI:58405"/>
        <dbReference type="ChEBI" id="CHEBI:60033"/>
        <dbReference type="ChEBI" id="CHEBI:78435"/>
        <dbReference type="EC" id="2.4.99.28"/>
    </reaction>
</comment>
<keyword evidence="7 23" id="KW-0812">Transmembrane</keyword>
<evidence type="ECO:0000256" key="13">
    <source>
        <dbReference type="ARBA" id="ARBA00023316"/>
    </source>
</evidence>
<dbReference type="Proteomes" id="UP000595198">
    <property type="component" value="Chromosome"/>
</dbReference>
<keyword evidence="8" id="KW-0133">Cell shape</keyword>
<evidence type="ECO:0000256" key="4">
    <source>
        <dbReference type="ARBA" id="ARBA00022618"/>
    </source>
</evidence>
<dbReference type="PROSITE" id="PS00428">
    <property type="entry name" value="FTSW_RODA_SPOVE"/>
    <property type="match status" value="1"/>
</dbReference>
<evidence type="ECO:0000256" key="12">
    <source>
        <dbReference type="ARBA" id="ARBA00023306"/>
    </source>
</evidence>
<feature type="transmembrane region" description="Helical" evidence="23">
    <location>
        <begin position="357"/>
        <end position="381"/>
    </location>
</feature>
<dbReference type="Proteomes" id="UP000594774">
    <property type="component" value="Chromosome"/>
</dbReference>
<reference evidence="24" key="3">
    <citation type="submission" date="2024-05" db="EMBL/GenBank/DDBJ databases">
        <authorList>
            <person name="Wolfe A."/>
        </authorList>
    </citation>
    <scope>NUCLEOTIDE SEQUENCE</scope>
    <source>
        <strain evidence="24">UMB1064</strain>
    </source>
</reference>
<evidence type="ECO:0000256" key="3">
    <source>
        <dbReference type="ARBA" id="ARBA00022475"/>
    </source>
</evidence>
<evidence type="ECO:0000313" key="29">
    <source>
        <dbReference type="Proteomes" id="UP001223646"/>
    </source>
</evidence>
<comment type="function">
    <text evidence="21">Peptidoglycan polymerase that is essential for cell division.</text>
</comment>
<reference evidence="27 28" key="1">
    <citation type="submission" date="2020-12" db="EMBL/GenBank/DDBJ databases">
        <title>FDA dAtabase for Regulatory Grade micrObial Sequences (FDA-ARGOS): Supporting development and validation of Infectious Disease Dx tests.</title>
        <authorList>
            <person name="Sproer C."/>
            <person name="Gronow S."/>
            <person name="Severitt S."/>
            <person name="Schroder I."/>
            <person name="Tallon L."/>
            <person name="Sadzewicz L."/>
            <person name="Zhao X."/>
            <person name="Boylan J."/>
            <person name="Ott S."/>
            <person name="Bowen H."/>
            <person name="Vavikolanu K."/>
            <person name="Mehta A."/>
            <person name="Aluvathingal J."/>
            <person name="Nadendla S."/>
            <person name="Lowell S."/>
            <person name="Myers T."/>
            <person name="Yan Y."/>
            <person name="Sichtig H."/>
        </authorList>
    </citation>
    <scope>NUCLEOTIDE SEQUENCE [LARGE SCALE GENOMIC DNA]</scope>
    <source>
        <strain evidence="25 27">FDAARGOS_938</strain>
        <strain evidence="26 28">FDAARGOS_991</strain>
    </source>
</reference>
<dbReference type="GO" id="GO:0009252">
    <property type="term" value="P:peptidoglycan biosynthetic process"/>
    <property type="evidence" value="ECO:0007669"/>
    <property type="project" value="UniProtKB-KW"/>
</dbReference>
<evidence type="ECO:0000256" key="6">
    <source>
        <dbReference type="ARBA" id="ARBA00022679"/>
    </source>
</evidence>
<feature type="transmembrane region" description="Helical" evidence="23">
    <location>
        <begin position="214"/>
        <end position="233"/>
    </location>
</feature>
<feature type="transmembrane region" description="Helical" evidence="23">
    <location>
        <begin position="93"/>
        <end position="112"/>
    </location>
</feature>
<feature type="compositionally biased region" description="Low complexity" evidence="22">
    <location>
        <begin position="506"/>
        <end position="527"/>
    </location>
</feature>
<evidence type="ECO:0000256" key="16">
    <source>
        <dbReference type="ARBA" id="ARBA00038053"/>
    </source>
</evidence>
<feature type="compositionally biased region" description="Basic and acidic residues" evidence="22">
    <location>
        <begin position="528"/>
        <end position="540"/>
    </location>
</feature>
<evidence type="ECO:0000256" key="11">
    <source>
        <dbReference type="ARBA" id="ARBA00023136"/>
    </source>
</evidence>
<dbReference type="PANTHER" id="PTHR30474">
    <property type="entry name" value="CELL CYCLE PROTEIN"/>
    <property type="match status" value="1"/>
</dbReference>
<dbReference type="Proteomes" id="UP001223646">
    <property type="component" value="Unassembled WGS sequence"/>
</dbReference>
<dbReference type="AlphaFoldDB" id="A0AAW9SSC6"/>
<evidence type="ECO:0000313" key="24">
    <source>
        <dbReference type="EMBL" id="MEO3716547.1"/>
    </source>
</evidence>
<feature type="transmembrane region" description="Helical" evidence="23">
    <location>
        <begin position="393"/>
        <end position="415"/>
    </location>
</feature>
<feature type="region of interest" description="Disordered" evidence="22">
    <location>
        <begin position="433"/>
        <end position="602"/>
    </location>
</feature>
<evidence type="ECO:0000256" key="5">
    <source>
        <dbReference type="ARBA" id="ARBA00022676"/>
    </source>
</evidence>
<comment type="subcellular location">
    <subcellularLocation>
        <location evidence="1">Cell membrane</location>
        <topology evidence="1">Multi-pass membrane protein</topology>
    </subcellularLocation>
</comment>
<evidence type="ECO:0000256" key="20">
    <source>
        <dbReference type="ARBA" id="ARBA00049902"/>
    </source>
</evidence>
<evidence type="ECO:0000256" key="8">
    <source>
        <dbReference type="ARBA" id="ARBA00022960"/>
    </source>
</evidence>
<keyword evidence="12" id="KW-0131">Cell cycle</keyword>
<dbReference type="GO" id="GO:0008360">
    <property type="term" value="P:regulation of cell shape"/>
    <property type="evidence" value="ECO:0007669"/>
    <property type="project" value="UniProtKB-KW"/>
</dbReference>
<feature type="transmembrane region" description="Helical" evidence="23">
    <location>
        <begin position="59"/>
        <end position="81"/>
    </location>
</feature>
<keyword evidence="11 23" id="KW-0472">Membrane</keyword>
<evidence type="ECO:0000256" key="18">
    <source>
        <dbReference type="ARBA" id="ARBA00041418"/>
    </source>
</evidence>
<keyword evidence="3" id="KW-1003">Cell membrane</keyword>
<name>A0AAW9SSC6_CORAY</name>
<keyword evidence="10 23" id="KW-1133">Transmembrane helix</keyword>
<feature type="compositionally biased region" description="Low complexity" evidence="22">
    <location>
        <begin position="553"/>
        <end position="568"/>
    </location>
</feature>
<dbReference type="RefSeq" id="WP_197914727.1">
    <property type="nucleotide sequence ID" value="NZ_CP065628.1"/>
</dbReference>
<feature type="region of interest" description="Disordered" evidence="22">
    <location>
        <begin position="1"/>
        <end position="36"/>
    </location>
</feature>
<evidence type="ECO:0000313" key="26">
    <source>
        <dbReference type="EMBL" id="QQB82503.1"/>
    </source>
</evidence>
<evidence type="ECO:0000313" key="27">
    <source>
        <dbReference type="Proteomes" id="UP000594774"/>
    </source>
</evidence>
<evidence type="ECO:0000313" key="25">
    <source>
        <dbReference type="EMBL" id="QPR30668.1"/>
    </source>
</evidence>
<evidence type="ECO:0000256" key="7">
    <source>
        <dbReference type="ARBA" id="ARBA00022692"/>
    </source>
</evidence>
<feature type="compositionally biased region" description="Low complexity" evidence="22">
    <location>
        <begin position="11"/>
        <end position="35"/>
    </location>
</feature>
<dbReference type="EMBL" id="JASOOY020000011">
    <property type="protein sequence ID" value="MEO3716547.1"/>
    <property type="molecule type" value="Genomic_DNA"/>
</dbReference>
<evidence type="ECO:0000256" key="14">
    <source>
        <dbReference type="ARBA" id="ARBA00032370"/>
    </source>
</evidence>
<sequence length="602" mass="64242">MDNSRKARNLSASAATAQKGTKATKSQQPSSSSTSARERPAWVERFNDWKSRPLFDYHLLMIIVALLTSIGLVMVLSASMASAGNDSGSVWSVFIRQLVMVVAGLISMWIVLRMRVELIRSLSTAALILSFVLLVLVIIPGIGIGLEETGARSWLSIGGITMQPSEIAKIALALWGSKLLAEKVRTAVSYTDLFGLFGAVSFVILALVMLQRDLGMVASMAFVVVALAWFAGLPRVFITGLLAAAAFAMVIFTVTAGFRSARIRVYLDSLLGNFNDVQGDAYQSYQGFLSLADGSLTGVGLGQSSAKWGYLPEAKNDFIFAIIGEETGFLGALMVILLYAALGWVGLRIAGRQNDPFLRLLAGTITAATVVQAFINIGYVVGALPVTGLQLPLISAGGTSAMVTLFSMGLLATCARHESEAVSAMQTSGRPALDRFLGIPEPIPYDESRRHAPKVRAHRDPQRFGPPVVTSGARTPRGEGAQVRETYSGRADRSNRAGRSGGSRSGRGAASQRRSRTSGSSGNSGSVRGREVDYSSRSDNGRAWGFTARSPRAGRAQGSWSSSSSGRGSRIRGEGRGGQSRSRQRPGRNNRNGGSAPRRRNR</sequence>
<dbReference type="InterPro" id="IPR018365">
    <property type="entry name" value="Cell_cycle_FtsW-rel_CS"/>
</dbReference>
<keyword evidence="5" id="KW-0328">Glycosyltransferase</keyword>
<dbReference type="PANTHER" id="PTHR30474:SF2">
    <property type="entry name" value="PEPTIDOGLYCAN GLYCOSYLTRANSFERASE FTSW-RELATED"/>
    <property type="match status" value="1"/>
</dbReference>
<dbReference type="InterPro" id="IPR013437">
    <property type="entry name" value="FtsW"/>
</dbReference>
<dbReference type="EMBL" id="CP066023">
    <property type="protein sequence ID" value="QQB82503.1"/>
    <property type="molecule type" value="Genomic_DNA"/>
</dbReference>
<keyword evidence="13" id="KW-0961">Cell wall biogenesis/degradation</keyword>
<protein>
    <recommendedName>
        <fullName evidence="17">Probable peptidoglycan glycosyltransferase FtsW</fullName>
        <ecNumber evidence="19">2.4.99.28</ecNumber>
    </recommendedName>
    <alternativeName>
        <fullName evidence="18">Cell division protein FtsW</fullName>
    </alternativeName>
    <alternativeName>
        <fullName evidence="15">Cell wall polymerase</fullName>
    </alternativeName>
    <alternativeName>
        <fullName evidence="14">Peptidoglycan polymerase</fullName>
    </alternativeName>
</protein>
<feature type="transmembrane region" description="Helical" evidence="23">
    <location>
        <begin position="187"/>
        <end position="208"/>
    </location>
</feature>
<evidence type="ECO:0000256" key="19">
    <source>
        <dbReference type="ARBA" id="ARBA00044770"/>
    </source>
</evidence>
<dbReference type="EC" id="2.4.99.28" evidence="19"/>
<comment type="pathway">
    <text evidence="2">Cell wall biogenesis; peptidoglycan biosynthesis.</text>
</comment>
<organism evidence="24 29">
    <name type="scientific">Corynebacterium amycolatum</name>
    <dbReference type="NCBI Taxonomy" id="43765"/>
    <lineage>
        <taxon>Bacteria</taxon>
        <taxon>Bacillati</taxon>
        <taxon>Actinomycetota</taxon>
        <taxon>Actinomycetes</taxon>
        <taxon>Mycobacteriales</taxon>
        <taxon>Corynebacteriaceae</taxon>
        <taxon>Corynebacterium</taxon>
    </lineage>
</organism>
<dbReference type="EMBL" id="CP065628">
    <property type="protein sequence ID" value="QPR30668.1"/>
    <property type="molecule type" value="Genomic_DNA"/>
</dbReference>
<feature type="transmembrane region" description="Helical" evidence="23">
    <location>
        <begin position="318"/>
        <end position="345"/>
    </location>
</feature>
<comment type="similarity">
    <text evidence="16">Belongs to the SEDS family. FtsW subfamily.</text>
</comment>
<dbReference type="NCBIfam" id="TIGR02614">
    <property type="entry name" value="ftsW"/>
    <property type="match status" value="1"/>
</dbReference>
<evidence type="ECO:0000256" key="23">
    <source>
        <dbReference type="SAM" id="Phobius"/>
    </source>
</evidence>
<reference evidence="24" key="2">
    <citation type="submission" date="2023-05" db="EMBL/GenBank/DDBJ databases">
        <authorList>
            <person name="Du J."/>
        </authorList>
    </citation>
    <scope>NUCLEOTIDE SEQUENCE</scope>
    <source>
        <strain evidence="24">UMB1064</strain>
    </source>
</reference>
<keyword evidence="4" id="KW-0132">Cell division</keyword>
<evidence type="ECO:0000256" key="17">
    <source>
        <dbReference type="ARBA" id="ARBA00041185"/>
    </source>
</evidence>
<gene>
    <name evidence="24" type="primary">ftsW</name>
    <name evidence="25" type="ORF">I6G95_10850</name>
    <name evidence="26" type="ORF">I6H48_11410</name>
    <name evidence="24" type="ORF">QP460_002935</name>
</gene>
<dbReference type="GO" id="GO:0071555">
    <property type="term" value="P:cell wall organization"/>
    <property type="evidence" value="ECO:0007669"/>
    <property type="project" value="UniProtKB-KW"/>
</dbReference>
<accession>A0AAW9SSC6</accession>
<dbReference type="Pfam" id="PF01098">
    <property type="entry name" value="FTSW_RODA_SPOVE"/>
    <property type="match status" value="1"/>
</dbReference>
<feature type="transmembrane region" description="Helical" evidence="23">
    <location>
        <begin position="124"/>
        <end position="142"/>
    </location>
</feature>
<evidence type="ECO:0000256" key="2">
    <source>
        <dbReference type="ARBA" id="ARBA00004752"/>
    </source>
</evidence>
<keyword evidence="6" id="KW-0808">Transferase</keyword>
<dbReference type="GO" id="GO:0008955">
    <property type="term" value="F:peptidoglycan glycosyltransferase activity"/>
    <property type="evidence" value="ECO:0007669"/>
    <property type="project" value="UniProtKB-EC"/>
</dbReference>
<keyword evidence="28" id="KW-1185">Reference proteome</keyword>
<evidence type="ECO:0000256" key="22">
    <source>
        <dbReference type="SAM" id="MobiDB-lite"/>
    </source>
</evidence>